<dbReference type="InterPro" id="IPR046801">
    <property type="entry name" value="OpcA_G6PD_N"/>
</dbReference>
<name>A0ABT0CEZ9_THEVL</name>
<dbReference type="Pfam" id="PF10128">
    <property type="entry name" value="OpcA_G6PD_assem"/>
    <property type="match status" value="1"/>
</dbReference>
<gene>
    <name evidence="3" type="ORF">JX360_15800</name>
</gene>
<dbReference type="Pfam" id="PF20171">
    <property type="entry name" value="OpcA_G6PD_C"/>
    <property type="match status" value="1"/>
</dbReference>
<protein>
    <submittedName>
        <fullName evidence="3">Glucose-6-phosphate dehydrogenase assembly protein OpcA</fullName>
    </submittedName>
</protein>
<organism evidence="3 4">
    <name type="scientific">Thermostichus vulcanus str. 'Rupite'</name>
    <dbReference type="NCBI Taxonomy" id="2813851"/>
    <lineage>
        <taxon>Bacteria</taxon>
        <taxon>Bacillati</taxon>
        <taxon>Cyanobacteriota</taxon>
        <taxon>Cyanophyceae</taxon>
        <taxon>Thermostichales</taxon>
        <taxon>Thermostichaceae</taxon>
        <taxon>Thermostichus</taxon>
    </lineage>
</organism>
<dbReference type="PANTHER" id="PTHR38658:SF1">
    <property type="entry name" value="OXPP CYCLE PROTEIN OPCA-RELATED"/>
    <property type="match status" value="1"/>
</dbReference>
<dbReference type="PANTHER" id="PTHR38658">
    <property type="entry name" value="OXPP CYCLE PROTEIN OPCA-RELATED"/>
    <property type="match status" value="1"/>
</dbReference>
<evidence type="ECO:0000313" key="4">
    <source>
        <dbReference type="Proteomes" id="UP000830835"/>
    </source>
</evidence>
<dbReference type="InterPro" id="IPR004555">
    <property type="entry name" value="G6PDH_assembly_OpcA"/>
</dbReference>
<accession>A0ABT0CEZ9</accession>
<comment type="caution">
    <text evidence="3">The sequence shown here is derived from an EMBL/GenBank/DDBJ whole genome shotgun (WGS) entry which is preliminary data.</text>
</comment>
<keyword evidence="4" id="KW-1185">Reference proteome</keyword>
<feature type="domain" description="Glucose-6-phosphate dehydrogenase assembly protein OpcA C-terminal" evidence="2">
    <location>
        <begin position="190"/>
        <end position="367"/>
    </location>
</feature>
<dbReference type="EMBL" id="JAFIRA010000059">
    <property type="protein sequence ID" value="MCJ2544350.1"/>
    <property type="molecule type" value="Genomic_DNA"/>
</dbReference>
<dbReference type="Proteomes" id="UP000830835">
    <property type="component" value="Unassembled WGS sequence"/>
</dbReference>
<sequence>MDQSAAVLPLQAPKDVSIDDIEQELNKIWSSKGESVAARAATFTLVVYESLDDALLLPSPTVEAIATQNPCRVIDLRAKREGSAEDVIESQVAAYCPVTREQRSSLVCCEYITLKAPESAFVRACSTVASLLIPSLPTFLWWQGDLDLNSLLFQKLVSLSNRVIVDSRGFVNPEEDLGEMYLLTTEGRQCGDLNWKRLSSWQELTAQAFDPPDRRESLQAVDRVTLDYKAGNPCQAFLFLGWLASRLGWTPIERVQTKEHDYLIDRIRFQRASGGEVMAELAAVPLASEMTQPGDLIGMRLTSSDIRADACTVLCSETTGCMRMEAMGGAQSCVIRQVAPIEHDSLDTLLTAELQRLGPDHLYEETLVVVDQILKLAF</sequence>
<dbReference type="InterPro" id="IPR046802">
    <property type="entry name" value="OpcA_G6PD_C"/>
</dbReference>
<dbReference type="RefSeq" id="WP_244352826.1">
    <property type="nucleotide sequence ID" value="NZ_JAFIRA010000059.1"/>
</dbReference>
<evidence type="ECO:0000259" key="1">
    <source>
        <dbReference type="Pfam" id="PF10128"/>
    </source>
</evidence>
<evidence type="ECO:0000313" key="3">
    <source>
        <dbReference type="EMBL" id="MCJ2544350.1"/>
    </source>
</evidence>
<proteinExistence type="predicted"/>
<reference evidence="3" key="1">
    <citation type="submission" date="2021-02" db="EMBL/GenBank/DDBJ databases">
        <title>The CRISPR/cas machinery reduction and long-range gene transfer in the hot spring cyanobacterium Synechococcus.</title>
        <authorList>
            <person name="Dvorak P."/>
            <person name="Jahodarova E."/>
            <person name="Hasler P."/>
            <person name="Poulickova A."/>
        </authorList>
    </citation>
    <scope>NUCLEOTIDE SEQUENCE</scope>
    <source>
        <strain evidence="3">Rupite</strain>
    </source>
</reference>
<evidence type="ECO:0000259" key="2">
    <source>
        <dbReference type="Pfam" id="PF20171"/>
    </source>
</evidence>
<feature type="domain" description="Glucose-6-phosphate dehydrogenase assembly protein OpcA N-terminal" evidence="1">
    <location>
        <begin position="63"/>
        <end position="180"/>
    </location>
</feature>